<dbReference type="OrthoDB" id="70509at2"/>
<dbReference type="AlphaFoldDB" id="A0A1H6Z420"/>
<dbReference type="PANTHER" id="PTHR43839">
    <property type="entry name" value="OPPC IN A BINDING PROTEIN-DEPENDENT TRANSPORT SYSTEM"/>
    <property type="match status" value="1"/>
</dbReference>
<keyword evidence="7" id="KW-1185">Reference proteome</keyword>
<protein>
    <submittedName>
        <fullName evidence="6">ABC-type dipeptide/oligopeptide/nickel transport system, permease component</fullName>
    </submittedName>
</protein>
<dbReference type="Gene3D" id="1.10.3720.10">
    <property type="entry name" value="MetI-like"/>
    <property type="match status" value="1"/>
</dbReference>
<comment type="subcellular location">
    <subcellularLocation>
        <location evidence="1">Membrane</location>
        <topology evidence="1">Multi-pass membrane protein</topology>
    </subcellularLocation>
</comment>
<dbReference type="InterPro" id="IPR035906">
    <property type="entry name" value="MetI-like_sf"/>
</dbReference>
<sequence>MRFLLLPLLLLALLAPRQECPVRPVVAASGAAVDPADLSGVEGELLFPPLRAGQPAAPFGTDRGGRDSGCLNARGLARSLRLSLGVVTLGFLPGLVLGLALAWRRRSLPLTGETLLLVATVLLLGPGAFRVALVLGVLLLTARLVTVRMSSVMREPFLEGALALGGRGRHILRIHLWPHLRPSLPAMLAAAFSAVFLWLMELGALGFHDQPVVQLAFSDSFDRVQDIEQLLQNADLGQLITQARWTWLDTPEQLVWPILLLTLLTLSLKDLARWAFDRVELAERRRTLRRAAAEDVLT</sequence>
<feature type="transmembrane region" description="Helical" evidence="5">
    <location>
        <begin position="115"/>
        <end position="139"/>
    </location>
</feature>
<dbReference type="EMBL" id="FNZA01000009">
    <property type="protein sequence ID" value="SEJ48181.1"/>
    <property type="molecule type" value="Genomic_DNA"/>
</dbReference>
<proteinExistence type="predicted"/>
<dbReference type="GO" id="GO:0016020">
    <property type="term" value="C:membrane"/>
    <property type="evidence" value="ECO:0007669"/>
    <property type="project" value="UniProtKB-SubCell"/>
</dbReference>
<evidence type="ECO:0000313" key="6">
    <source>
        <dbReference type="EMBL" id="SEJ48181.1"/>
    </source>
</evidence>
<organism evidence="6 7">
    <name type="scientific">Deinococcus reticulitermitis</name>
    <dbReference type="NCBI Taxonomy" id="856736"/>
    <lineage>
        <taxon>Bacteria</taxon>
        <taxon>Thermotogati</taxon>
        <taxon>Deinococcota</taxon>
        <taxon>Deinococci</taxon>
        <taxon>Deinococcales</taxon>
        <taxon>Deinococcaceae</taxon>
        <taxon>Deinococcus</taxon>
    </lineage>
</organism>
<evidence type="ECO:0000256" key="1">
    <source>
        <dbReference type="ARBA" id="ARBA00004141"/>
    </source>
</evidence>
<evidence type="ECO:0000256" key="5">
    <source>
        <dbReference type="SAM" id="Phobius"/>
    </source>
</evidence>
<evidence type="ECO:0000256" key="3">
    <source>
        <dbReference type="ARBA" id="ARBA00022989"/>
    </source>
</evidence>
<keyword evidence="4 5" id="KW-0472">Membrane</keyword>
<gene>
    <name evidence="6" type="ORF">SAMN04488058_10918</name>
</gene>
<reference evidence="7" key="1">
    <citation type="submission" date="2016-10" db="EMBL/GenBank/DDBJ databases">
        <authorList>
            <person name="Varghese N."/>
            <person name="Submissions S."/>
        </authorList>
    </citation>
    <scope>NUCLEOTIDE SEQUENCE [LARGE SCALE GENOMIC DNA]</scope>
    <source>
        <strain evidence="7">CGMCC 1.10218</strain>
    </source>
</reference>
<feature type="transmembrane region" description="Helical" evidence="5">
    <location>
        <begin position="82"/>
        <end position="103"/>
    </location>
</feature>
<evidence type="ECO:0000313" key="7">
    <source>
        <dbReference type="Proteomes" id="UP000199223"/>
    </source>
</evidence>
<feature type="transmembrane region" description="Helical" evidence="5">
    <location>
        <begin position="254"/>
        <end position="276"/>
    </location>
</feature>
<evidence type="ECO:0000256" key="4">
    <source>
        <dbReference type="ARBA" id="ARBA00023136"/>
    </source>
</evidence>
<keyword evidence="2 5" id="KW-0812">Transmembrane</keyword>
<keyword evidence="3 5" id="KW-1133">Transmembrane helix</keyword>
<feature type="transmembrane region" description="Helical" evidence="5">
    <location>
        <begin position="186"/>
        <end position="207"/>
    </location>
</feature>
<evidence type="ECO:0000256" key="2">
    <source>
        <dbReference type="ARBA" id="ARBA00022692"/>
    </source>
</evidence>
<dbReference type="SUPFAM" id="SSF161098">
    <property type="entry name" value="MetI-like"/>
    <property type="match status" value="1"/>
</dbReference>
<dbReference type="Proteomes" id="UP000199223">
    <property type="component" value="Unassembled WGS sequence"/>
</dbReference>
<dbReference type="PANTHER" id="PTHR43839:SF3">
    <property type="entry name" value="OLIGOPEPTIDE ABC TRANSPORTER, PERMEASE PROTEIN"/>
    <property type="match status" value="1"/>
</dbReference>
<name>A0A1H6Z420_9DEIO</name>
<dbReference type="RefSeq" id="WP_092264608.1">
    <property type="nucleotide sequence ID" value="NZ_FNZA01000009.1"/>
</dbReference>
<accession>A0A1H6Z420</accession>
<dbReference type="STRING" id="856736.SAMN04488058_10918"/>